<accession>A0A4R2LKN4</accession>
<sequence length="147" mass="17219">MSVSIAFLFILGSAYYVTKWMGKNGNLFIKGRNMKIVEKISLGMDKSICMIHIGRDYYILAVGKQNIELLDKINQNDIKITLNPPKDEQIQEPFDDFLDEYLYKENSLSDERQKNIDSFTAPMWDKLKGMKRRSAEIKHYKDKDELK</sequence>
<dbReference type="EMBL" id="SLWV01000001">
    <property type="protein sequence ID" value="TCO79935.1"/>
    <property type="molecule type" value="Genomic_DNA"/>
</dbReference>
<dbReference type="GO" id="GO:0044781">
    <property type="term" value="P:bacterial-type flagellum organization"/>
    <property type="evidence" value="ECO:0007669"/>
    <property type="project" value="InterPro"/>
</dbReference>
<gene>
    <name evidence="6" type="ORF">EV214_101169</name>
</gene>
<protein>
    <submittedName>
        <fullName evidence="6">Flagellar biogenesis protein FliO</fullName>
    </submittedName>
</protein>
<name>A0A4R2LKN4_9FIRM</name>
<evidence type="ECO:0000256" key="3">
    <source>
        <dbReference type="ARBA" id="ARBA00022692"/>
    </source>
</evidence>
<comment type="caution">
    <text evidence="6">The sequence shown here is derived from an EMBL/GenBank/DDBJ whole genome shotgun (WGS) entry which is preliminary data.</text>
</comment>
<evidence type="ECO:0000256" key="4">
    <source>
        <dbReference type="ARBA" id="ARBA00022989"/>
    </source>
</evidence>
<keyword evidence="6" id="KW-0966">Cell projection</keyword>
<reference evidence="6 7" key="1">
    <citation type="submission" date="2019-03" db="EMBL/GenBank/DDBJ databases">
        <title>Genomic Encyclopedia of Type Strains, Phase IV (KMG-IV): sequencing the most valuable type-strain genomes for metagenomic binning, comparative biology and taxonomic classification.</title>
        <authorList>
            <person name="Goeker M."/>
        </authorList>
    </citation>
    <scope>NUCLEOTIDE SEQUENCE [LARGE SCALE GENOMIC DNA]</scope>
    <source>
        <strain evidence="6 7">DSM 102940</strain>
    </source>
</reference>
<dbReference type="Proteomes" id="UP000294919">
    <property type="component" value="Unassembled WGS sequence"/>
</dbReference>
<dbReference type="AlphaFoldDB" id="A0A4R2LKN4"/>
<comment type="subcellular location">
    <subcellularLocation>
        <location evidence="1">Cell membrane</location>
    </subcellularLocation>
</comment>
<evidence type="ECO:0000256" key="5">
    <source>
        <dbReference type="ARBA" id="ARBA00023136"/>
    </source>
</evidence>
<evidence type="ECO:0000313" key="6">
    <source>
        <dbReference type="EMBL" id="TCO79935.1"/>
    </source>
</evidence>
<evidence type="ECO:0000313" key="7">
    <source>
        <dbReference type="Proteomes" id="UP000294919"/>
    </source>
</evidence>
<keyword evidence="4" id="KW-1133">Transmembrane helix</keyword>
<keyword evidence="6" id="KW-0969">Cilium</keyword>
<keyword evidence="2" id="KW-1003">Cell membrane</keyword>
<dbReference type="InterPro" id="IPR022781">
    <property type="entry name" value="Flagellar_biosynth_FliO"/>
</dbReference>
<proteinExistence type="predicted"/>
<keyword evidence="3" id="KW-0812">Transmembrane</keyword>
<dbReference type="OrthoDB" id="1953181at2"/>
<keyword evidence="6" id="KW-0282">Flagellum</keyword>
<dbReference type="Pfam" id="PF04347">
    <property type="entry name" value="FliO"/>
    <property type="match status" value="1"/>
</dbReference>
<organism evidence="6 7">
    <name type="scientific">Marinisporobacter balticus</name>
    <dbReference type="NCBI Taxonomy" id="2018667"/>
    <lineage>
        <taxon>Bacteria</taxon>
        <taxon>Bacillati</taxon>
        <taxon>Bacillota</taxon>
        <taxon>Clostridia</taxon>
        <taxon>Peptostreptococcales</taxon>
        <taxon>Thermotaleaceae</taxon>
        <taxon>Marinisporobacter</taxon>
    </lineage>
</organism>
<keyword evidence="5" id="KW-0472">Membrane</keyword>
<evidence type="ECO:0000256" key="1">
    <source>
        <dbReference type="ARBA" id="ARBA00004236"/>
    </source>
</evidence>
<evidence type="ECO:0000256" key="2">
    <source>
        <dbReference type="ARBA" id="ARBA00022475"/>
    </source>
</evidence>
<keyword evidence="7" id="KW-1185">Reference proteome</keyword>
<dbReference type="GO" id="GO:0016020">
    <property type="term" value="C:membrane"/>
    <property type="evidence" value="ECO:0007669"/>
    <property type="project" value="InterPro"/>
</dbReference>